<accession>A0ABS2FGA8</accession>
<evidence type="ECO:0000313" key="1">
    <source>
        <dbReference type="EMBL" id="MBM6818996.1"/>
    </source>
</evidence>
<dbReference type="Proteomes" id="UP000767334">
    <property type="component" value="Unassembled WGS sequence"/>
</dbReference>
<protein>
    <submittedName>
        <fullName evidence="1">Uncharacterized protein</fullName>
    </submittedName>
</protein>
<reference evidence="1 2" key="1">
    <citation type="journal article" date="2021" name="Sci. Rep.">
        <title>The distribution of antibiotic resistance genes in chicken gut microbiota commensals.</title>
        <authorList>
            <person name="Juricova H."/>
            <person name="Matiasovicova J."/>
            <person name="Kubasova T."/>
            <person name="Cejkova D."/>
            <person name="Rychlik I."/>
        </authorList>
    </citation>
    <scope>NUCLEOTIDE SEQUENCE [LARGE SCALE GENOMIC DNA]</scope>
    <source>
        <strain evidence="1 2">An435</strain>
    </source>
</reference>
<name>A0ABS2FGA8_9CLOT</name>
<evidence type="ECO:0000313" key="2">
    <source>
        <dbReference type="Proteomes" id="UP000767334"/>
    </source>
</evidence>
<dbReference type="RefSeq" id="WP_148325037.1">
    <property type="nucleotide sequence ID" value="NZ_JACJLL010000029.1"/>
</dbReference>
<dbReference type="EMBL" id="JACJLL010000029">
    <property type="protein sequence ID" value="MBM6818996.1"/>
    <property type="molecule type" value="Genomic_DNA"/>
</dbReference>
<keyword evidence="2" id="KW-1185">Reference proteome</keyword>
<organism evidence="1 2">
    <name type="scientific">Clostridium saudiense</name>
    <dbReference type="NCBI Taxonomy" id="1414720"/>
    <lineage>
        <taxon>Bacteria</taxon>
        <taxon>Bacillati</taxon>
        <taxon>Bacillota</taxon>
        <taxon>Clostridia</taxon>
        <taxon>Eubacteriales</taxon>
        <taxon>Clostridiaceae</taxon>
        <taxon>Clostridium</taxon>
    </lineage>
</organism>
<comment type="caution">
    <text evidence="1">The sequence shown here is derived from an EMBL/GenBank/DDBJ whole genome shotgun (WGS) entry which is preliminary data.</text>
</comment>
<proteinExistence type="predicted"/>
<sequence>MSYKRKVISDYPNFYKKIRFKDNYNLKGSYNLIFEDVDIYEAECIKVINEKIIDYITVEDFKYRVEEKGEFKIVNSFNYKYNEGDSISIDKISINYDFIGMIEVEKKELVDFEKVIFSAKSGTGYKCCEETFYDKFTANVYTAKFNSRTNKKNEVKSRVLENEAQFYICNLQVILFGTIGKQEFKAISSTTPYTGIIFEDVGLDFCGKIYLPEEYKKVTIHEEYEGFLTAECAIADSKYDFSSNTFTASVEFLLDVKKTIYSTVNEKMDIFTVPNLYI</sequence>
<gene>
    <name evidence="1" type="ORF">H6A19_06525</name>
</gene>